<keyword evidence="1" id="KW-0472">Membrane</keyword>
<name>A0A396SA40_9BACL</name>
<proteinExistence type="predicted"/>
<dbReference type="Proteomes" id="UP000265692">
    <property type="component" value="Unassembled WGS sequence"/>
</dbReference>
<keyword evidence="3" id="KW-1185">Reference proteome</keyword>
<feature type="transmembrane region" description="Helical" evidence="1">
    <location>
        <begin position="32"/>
        <end position="51"/>
    </location>
</feature>
<organism evidence="2 3">
    <name type="scientific">Ureibacillus yapensis</name>
    <dbReference type="NCBI Taxonomy" id="2304605"/>
    <lineage>
        <taxon>Bacteria</taxon>
        <taxon>Bacillati</taxon>
        <taxon>Bacillota</taxon>
        <taxon>Bacilli</taxon>
        <taxon>Bacillales</taxon>
        <taxon>Caryophanaceae</taxon>
        <taxon>Ureibacillus</taxon>
    </lineage>
</organism>
<dbReference type="EMBL" id="QWEI01000002">
    <property type="protein sequence ID" value="RHW38194.1"/>
    <property type="molecule type" value="Genomic_DNA"/>
</dbReference>
<evidence type="ECO:0000313" key="2">
    <source>
        <dbReference type="EMBL" id="RHW38194.1"/>
    </source>
</evidence>
<evidence type="ECO:0000256" key="1">
    <source>
        <dbReference type="SAM" id="Phobius"/>
    </source>
</evidence>
<evidence type="ECO:0000313" key="3">
    <source>
        <dbReference type="Proteomes" id="UP000265692"/>
    </source>
</evidence>
<gene>
    <name evidence="2" type="ORF">D1B33_04715</name>
</gene>
<keyword evidence="1" id="KW-0812">Transmembrane</keyword>
<protein>
    <submittedName>
        <fullName evidence="2">Uncharacterized protein</fullName>
    </submittedName>
</protein>
<comment type="caution">
    <text evidence="2">The sequence shown here is derived from an EMBL/GenBank/DDBJ whole genome shotgun (WGS) entry which is preliminary data.</text>
</comment>
<sequence>MKSKLLLPVVLFFIVGSPAVSSIDSLSHTFKSNFYILDMVVLGIIVLLYLFGKVKSVRE</sequence>
<dbReference type="AlphaFoldDB" id="A0A396SA40"/>
<reference evidence="2 3" key="1">
    <citation type="submission" date="2018-08" db="EMBL/GenBank/DDBJ databases">
        <title>Lysinibacillus sp. YLB-03 draft genome sequence.</title>
        <authorList>
            <person name="Yu L."/>
        </authorList>
    </citation>
    <scope>NUCLEOTIDE SEQUENCE [LARGE SCALE GENOMIC DNA]</scope>
    <source>
        <strain evidence="2 3">YLB-03</strain>
    </source>
</reference>
<accession>A0A396SA40</accession>
<keyword evidence="1" id="KW-1133">Transmembrane helix</keyword>